<name>A0A7I7KSQ3_9MYCO</name>
<dbReference type="EMBL" id="AP022569">
    <property type="protein sequence ID" value="BBX44458.1"/>
    <property type="molecule type" value="Genomic_DNA"/>
</dbReference>
<keyword evidence="3" id="KW-1185">Reference proteome</keyword>
<gene>
    <name evidence="2" type="ORF">MCOO_04730</name>
</gene>
<feature type="domain" description="HNH nuclease" evidence="1">
    <location>
        <begin position="319"/>
        <end position="371"/>
    </location>
</feature>
<dbReference type="CDD" id="cd00085">
    <property type="entry name" value="HNHc"/>
    <property type="match status" value="1"/>
</dbReference>
<dbReference type="KEGG" id="mcoo:MCOO_04730"/>
<protein>
    <recommendedName>
        <fullName evidence="1">HNH nuclease domain-containing protein</fullName>
    </recommendedName>
</protein>
<dbReference type="Pfam" id="PF02720">
    <property type="entry name" value="DUF222"/>
    <property type="match status" value="1"/>
</dbReference>
<sequence>MFEWWSALRRTPESDALLDRVSEAGRSEAQAAARRLVAVGELFVLRCRDSGEQADCAMDIWDAVAAQIAAALQCSIGMGSSYLRYAMALRDRLPEVGKAFQAGDIDYRAFQTIVFRTELITDVDALARVDARLAARLSRCPSLTRGRLAAVVDQVVAAADRDAVRRARDSVRDRFVDIVDSTDTQMAFVTGNVLATAGQALDRRLNELAATVCDADPRTREQRRADALGALAAGSDRLVCGCGSSDCAATARMCSRNVVIHVVADQATVDGSGAAPGVALGAEGLIPAQMIADLAKYARLRPLTPPADAPEPRYIPSTKLADFVRCRDLTCRAPGCDHPAVDCDLDHTVAYRAGGWTHASNLKALCRKHHLLKTFGGWRDRQLPDGTVIWLLPDGRTYVTMPGSALLFPNLCAPTGDLPPTPTRVAQCGQREMLMPTRKRTRRQARAQRVEAERRLNRRAREAIEVPRALNTDPPPF</sequence>
<dbReference type="SMART" id="SM00507">
    <property type="entry name" value="HNHc"/>
    <property type="match status" value="1"/>
</dbReference>
<evidence type="ECO:0000259" key="1">
    <source>
        <dbReference type="SMART" id="SM00507"/>
    </source>
</evidence>
<reference evidence="2 3" key="1">
    <citation type="journal article" date="2019" name="Emerg. Microbes Infect.">
        <title>Comprehensive subspecies identification of 175 nontuberculous mycobacteria species based on 7547 genomic profiles.</title>
        <authorList>
            <person name="Matsumoto Y."/>
            <person name="Kinjo T."/>
            <person name="Motooka D."/>
            <person name="Nabeya D."/>
            <person name="Jung N."/>
            <person name="Uechi K."/>
            <person name="Horii T."/>
            <person name="Iida T."/>
            <person name="Fujita J."/>
            <person name="Nakamura S."/>
        </authorList>
    </citation>
    <scope>NUCLEOTIDE SEQUENCE [LARGE SCALE GENOMIC DNA]</scope>
    <source>
        <strain evidence="2 3">JCM 12404</strain>
    </source>
</reference>
<dbReference type="InterPro" id="IPR003615">
    <property type="entry name" value="HNH_nuc"/>
</dbReference>
<evidence type="ECO:0000313" key="2">
    <source>
        <dbReference type="EMBL" id="BBX44458.1"/>
    </source>
</evidence>
<dbReference type="AlphaFoldDB" id="A0A7I7KSQ3"/>
<dbReference type="Proteomes" id="UP000465866">
    <property type="component" value="Chromosome"/>
</dbReference>
<organism evidence="2 3">
    <name type="scientific">Mycobacterium cookii</name>
    <dbReference type="NCBI Taxonomy" id="1775"/>
    <lineage>
        <taxon>Bacteria</taxon>
        <taxon>Bacillati</taxon>
        <taxon>Actinomycetota</taxon>
        <taxon>Actinomycetes</taxon>
        <taxon>Mycobacteriales</taxon>
        <taxon>Mycobacteriaceae</taxon>
        <taxon>Mycobacterium</taxon>
    </lineage>
</organism>
<proteinExistence type="predicted"/>
<evidence type="ECO:0000313" key="3">
    <source>
        <dbReference type="Proteomes" id="UP000465866"/>
    </source>
</evidence>
<accession>A0A7I7KSQ3</accession>
<dbReference type="RefSeq" id="WP_163781217.1">
    <property type="nucleotide sequence ID" value="NZ_AP022569.1"/>
</dbReference>
<dbReference type="InterPro" id="IPR003870">
    <property type="entry name" value="DUF222"/>
</dbReference>